<proteinExistence type="inferred from homology"/>
<keyword evidence="4" id="KW-1185">Reference proteome</keyword>
<dbReference type="InterPro" id="IPR011042">
    <property type="entry name" value="6-blade_b-propeller_TolB-like"/>
</dbReference>
<dbReference type="InterPro" id="IPR011659">
    <property type="entry name" value="WD40"/>
</dbReference>
<evidence type="ECO:0000256" key="2">
    <source>
        <dbReference type="SAM" id="SignalP"/>
    </source>
</evidence>
<evidence type="ECO:0000256" key="1">
    <source>
        <dbReference type="ARBA" id="ARBA00009820"/>
    </source>
</evidence>
<protein>
    <submittedName>
        <fullName evidence="3">TolB protein</fullName>
    </submittedName>
</protein>
<dbReference type="Gene3D" id="2.120.10.30">
    <property type="entry name" value="TolB, C-terminal domain"/>
    <property type="match status" value="2"/>
</dbReference>
<feature type="signal peptide" evidence="2">
    <location>
        <begin position="1"/>
        <end position="22"/>
    </location>
</feature>
<keyword evidence="2" id="KW-0732">Signal</keyword>
<dbReference type="Gene3D" id="3.40.50.10070">
    <property type="entry name" value="TolB, N-terminal domain"/>
    <property type="match status" value="1"/>
</dbReference>
<sequence>MKRTLLGTSFLATLLLSASFYAGKQPALANAAPAAGSEVDLGGGFTLLRLAVPADGRIGDILRKNALISSGFEVIDRRSIPAALIKANDFDQKGWQDIGAQAVILADEVGGQFKFRLFDLGAGGKPVLSRGYAANDPLKAANRFMNDVIEHYTKIPGVFGSRIAFVRTNRTPTVTKNVFTIEMNGESPASITNNRSLNISPSIGPGGQVLFTSYAKRNPDLWMSSGGSLSRISTQRGLNLGGVMSPDGSSIALTLSKDGNSEIYLIDTGGTIKARLTNNAAIDGSPTWSPGSNQLAFVSSRSGGPQVFRMGSNGAGATRLTKQGSYNQTPDWNPGQGARANLVAYAGRDNSNRYDIFSIDVGSGKLARLTQNPGRNLDPTWSPDGRMIAFQSTVGGIVVANDKGNNQQVIAKAGTTPDWGPRSE</sequence>
<name>A0A1I2FZG4_9BACT</name>
<dbReference type="SUPFAM" id="SSF69304">
    <property type="entry name" value="Tricorn protease N-terminal domain"/>
    <property type="match status" value="1"/>
</dbReference>
<evidence type="ECO:0000313" key="4">
    <source>
        <dbReference type="Proteomes" id="UP000199400"/>
    </source>
</evidence>
<dbReference type="STRING" id="54.SAMN02745121_06908"/>
<feature type="chain" id="PRO_5011498436" evidence="2">
    <location>
        <begin position="23"/>
        <end position="424"/>
    </location>
</feature>
<dbReference type="OrthoDB" id="9815657at2"/>
<dbReference type="PANTHER" id="PTHR36842:SF1">
    <property type="entry name" value="PROTEIN TOLB"/>
    <property type="match status" value="1"/>
</dbReference>
<dbReference type="PANTHER" id="PTHR36842">
    <property type="entry name" value="PROTEIN TOLB HOMOLOG"/>
    <property type="match status" value="1"/>
</dbReference>
<dbReference type="AlphaFoldDB" id="A0A1I2FZG4"/>
<comment type="similarity">
    <text evidence="1">Belongs to the TolB family.</text>
</comment>
<dbReference type="Pfam" id="PF07676">
    <property type="entry name" value="PD40"/>
    <property type="match status" value="2"/>
</dbReference>
<gene>
    <name evidence="3" type="ORF">SAMN02745121_06908</name>
</gene>
<evidence type="ECO:0000313" key="3">
    <source>
        <dbReference type="EMBL" id="SFF10090.1"/>
    </source>
</evidence>
<accession>A0A1I2FZG4</accession>
<dbReference type="RefSeq" id="WP_096332271.1">
    <property type="nucleotide sequence ID" value="NZ_FOMX01000029.1"/>
</dbReference>
<dbReference type="EMBL" id="FOMX01000029">
    <property type="protein sequence ID" value="SFF10090.1"/>
    <property type="molecule type" value="Genomic_DNA"/>
</dbReference>
<dbReference type="Proteomes" id="UP000199400">
    <property type="component" value="Unassembled WGS sequence"/>
</dbReference>
<reference evidence="4" key="1">
    <citation type="submission" date="2016-10" db="EMBL/GenBank/DDBJ databases">
        <authorList>
            <person name="Varghese N."/>
            <person name="Submissions S."/>
        </authorList>
    </citation>
    <scope>NUCLEOTIDE SEQUENCE [LARGE SCALE GENOMIC DNA]</scope>
    <source>
        <strain evidence="4">ATCC 25963</strain>
    </source>
</reference>
<dbReference type="SUPFAM" id="SSF52964">
    <property type="entry name" value="TolB, N-terminal domain"/>
    <property type="match status" value="1"/>
</dbReference>
<organism evidence="3 4">
    <name type="scientific">Nannocystis exedens</name>
    <dbReference type="NCBI Taxonomy" id="54"/>
    <lineage>
        <taxon>Bacteria</taxon>
        <taxon>Pseudomonadati</taxon>
        <taxon>Myxococcota</taxon>
        <taxon>Polyangia</taxon>
        <taxon>Nannocystales</taxon>
        <taxon>Nannocystaceae</taxon>
        <taxon>Nannocystis</taxon>
    </lineage>
</organism>